<comment type="subcellular location">
    <subcellularLocation>
        <location evidence="1">Membrane</location>
        <topology evidence="1">Multi-pass membrane protein</topology>
    </subcellularLocation>
</comment>
<keyword evidence="8" id="KW-1185">Reference proteome</keyword>
<dbReference type="SUPFAM" id="SSF144083">
    <property type="entry name" value="Magnesium transport protein CorA, transmembrane region"/>
    <property type="match status" value="1"/>
</dbReference>
<evidence type="ECO:0000256" key="6">
    <source>
        <dbReference type="SAM" id="Phobius"/>
    </source>
</evidence>
<dbReference type="AlphaFoldDB" id="A0AAN7C2C2"/>
<reference evidence="7" key="2">
    <citation type="submission" date="2023-05" db="EMBL/GenBank/DDBJ databases">
        <authorList>
            <consortium name="Lawrence Berkeley National Laboratory"/>
            <person name="Steindorff A."/>
            <person name="Hensen N."/>
            <person name="Bonometti L."/>
            <person name="Westerberg I."/>
            <person name="Brannstrom I.O."/>
            <person name="Guillou S."/>
            <person name="Cros-Aarteil S."/>
            <person name="Calhoun S."/>
            <person name="Haridas S."/>
            <person name="Kuo A."/>
            <person name="Mondo S."/>
            <person name="Pangilinan J."/>
            <person name="Riley R."/>
            <person name="Labutti K."/>
            <person name="Andreopoulos B."/>
            <person name="Lipzen A."/>
            <person name="Chen C."/>
            <person name="Yanf M."/>
            <person name="Daum C."/>
            <person name="Ng V."/>
            <person name="Clum A."/>
            <person name="Ohm R."/>
            <person name="Martin F."/>
            <person name="Silar P."/>
            <person name="Natvig D."/>
            <person name="Lalanne C."/>
            <person name="Gautier V."/>
            <person name="Ament-Velasquez S.L."/>
            <person name="Kruys A."/>
            <person name="Hutchinson M.I."/>
            <person name="Powell A.J."/>
            <person name="Barry K."/>
            <person name="Miller A.N."/>
            <person name="Grigoriev I.V."/>
            <person name="Debuchy R."/>
            <person name="Gladieux P."/>
            <person name="Thoren M.H."/>
            <person name="Johannesson H."/>
        </authorList>
    </citation>
    <scope>NUCLEOTIDE SEQUENCE</scope>
    <source>
        <strain evidence="7">CBS 532.94</strain>
    </source>
</reference>
<dbReference type="GO" id="GO:0046873">
    <property type="term" value="F:metal ion transmembrane transporter activity"/>
    <property type="evidence" value="ECO:0007669"/>
    <property type="project" value="InterPro"/>
</dbReference>
<reference evidence="7" key="1">
    <citation type="journal article" date="2023" name="Mol. Phylogenet. Evol.">
        <title>Genome-scale phylogeny and comparative genomics of the fungal order Sordariales.</title>
        <authorList>
            <person name="Hensen N."/>
            <person name="Bonometti L."/>
            <person name="Westerberg I."/>
            <person name="Brannstrom I.O."/>
            <person name="Guillou S."/>
            <person name="Cros-Aarteil S."/>
            <person name="Calhoun S."/>
            <person name="Haridas S."/>
            <person name="Kuo A."/>
            <person name="Mondo S."/>
            <person name="Pangilinan J."/>
            <person name="Riley R."/>
            <person name="LaButti K."/>
            <person name="Andreopoulos B."/>
            <person name="Lipzen A."/>
            <person name="Chen C."/>
            <person name="Yan M."/>
            <person name="Daum C."/>
            <person name="Ng V."/>
            <person name="Clum A."/>
            <person name="Steindorff A."/>
            <person name="Ohm R.A."/>
            <person name="Martin F."/>
            <person name="Silar P."/>
            <person name="Natvig D.O."/>
            <person name="Lalanne C."/>
            <person name="Gautier V."/>
            <person name="Ament-Velasquez S.L."/>
            <person name="Kruys A."/>
            <person name="Hutchinson M.I."/>
            <person name="Powell A.J."/>
            <person name="Barry K."/>
            <person name="Miller A.N."/>
            <person name="Grigoriev I.V."/>
            <person name="Debuchy R."/>
            <person name="Gladieux P."/>
            <person name="Hiltunen Thoren M."/>
            <person name="Johannesson H."/>
        </authorList>
    </citation>
    <scope>NUCLEOTIDE SEQUENCE</scope>
    <source>
        <strain evidence="7">CBS 532.94</strain>
    </source>
</reference>
<feature type="region of interest" description="Disordered" evidence="5">
    <location>
        <begin position="151"/>
        <end position="185"/>
    </location>
</feature>
<evidence type="ECO:0000256" key="1">
    <source>
        <dbReference type="ARBA" id="ARBA00004141"/>
    </source>
</evidence>
<evidence type="ECO:0000313" key="7">
    <source>
        <dbReference type="EMBL" id="KAK4234084.1"/>
    </source>
</evidence>
<feature type="transmembrane region" description="Helical" evidence="6">
    <location>
        <begin position="495"/>
        <end position="519"/>
    </location>
</feature>
<name>A0AAN7C2C2_9PEZI</name>
<organism evidence="7 8">
    <name type="scientific">Achaetomium macrosporum</name>
    <dbReference type="NCBI Taxonomy" id="79813"/>
    <lineage>
        <taxon>Eukaryota</taxon>
        <taxon>Fungi</taxon>
        <taxon>Dikarya</taxon>
        <taxon>Ascomycota</taxon>
        <taxon>Pezizomycotina</taxon>
        <taxon>Sordariomycetes</taxon>
        <taxon>Sordariomycetidae</taxon>
        <taxon>Sordariales</taxon>
        <taxon>Chaetomiaceae</taxon>
        <taxon>Achaetomium</taxon>
    </lineage>
</organism>
<dbReference type="InterPro" id="IPR045863">
    <property type="entry name" value="CorA_TM1_TM2"/>
</dbReference>
<evidence type="ECO:0000256" key="4">
    <source>
        <dbReference type="ARBA" id="ARBA00023136"/>
    </source>
</evidence>
<dbReference type="Gene3D" id="1.20.58.340">
    <property type="entry name" value="Magnesium transport protein CorA, transmembrane region"/>
    <property type="match status" value="1"/>
</dbReference>
<dbReference type="Pfam" id="PF01544">
    <property type="entry name" value="CorA"/>
    <property type="match status" value="1"/>
</dbReference>
<sequence>MLALLVAYGRLTERALCEDIIAKTIMPLSTAPAPIPNKTLSVRHHGAIMWSIPVQECQTWFVRRYKTFAIRSTVALNIVIQTFVSHFRNYQPRRLQFFYGAMAVKPKNWPKFYRLAVRLDRKLVFDLHLKPPLTLPQSEVLVPLSTTAVDKTAEADRQPPASAGLTLGLRSENPGSLAPSSKEDRIRLTSPSPLIQGKDWRTSEPEMESSCGVFAYLDCFAKLGMSSTTLPAQSPSFKDVTVKKYFSDLEDHIWNKTIIGDRRLYRSIEEVERSAVHAVIDSERQSLDLGEPSAEHQRDFDKRVNLFNSADAVFKFFFPPDTWVATTGRYWGAVLALIKESYITTGHPDRRIDQKLNLFRQELSIIDWTVDIQISILQGPLRTRDSVAQNVGAQFVEAEEMTRNKSKRDLEPLRYQPYTDPPRHDTIASMAEGVFERNELGELEPCGLSYILLHECLKNLFLKKAELKVMRDTAIMLRKTNETNLNRTKDRQERAIYAFTIVTVIFLPLSAVASVFGMNTADIRDMDLGQWAYWATAMPVTIVVVPLGLLFTGELANVKRWVGERIERWRESRRRESRHFAG</sequence>
<dbReference type="EMBL" id="MU860419">
    <property type="protein sequence ID" value="KAK4234084.1"/>
    <property type="molecule type" value="Genomic_DNA"/>
</dbReference>
<dbReference type="InterPro" id="IPR002523">
    <property type="entry name" value="MgTranspt_CorA/ZnTranspt_ZntB"/>
</dbReference>
<evidence type="ECO:0000256" key="5">
    <source>
        <dbReference type="SAM" id="MobiDB-lite"/>
    </source>
</evidence>
<evidence type="ECO:0000256" key="2">
    <source>
        <dbReference type="ARBA" id="ARBA00022692"/>
    </source>
</evidence>
<keyword evidence="4 6" id="KW-0472">Membrane</keyword>
<keyword evidence="2 6" id="KW-0812">Transmembrane</keyword>
<feature type="transmembrane region" description="Helical" evidence="6">
    <location>
        <begin position="531"/>
        <end position="551"/>
    </location>
</feature>
<dbReference type="GO" id="GO:0016020">
    <property type="term" value="C:membrane"/>
    <property type="evidence" value="ECO:0007669"/>
    <property type="project" value="UniProtKB-SubCell"/>
</dbReference>
<proteinExistence type="predicted"/>
<comment type="caution">
    <text evidence="7">The sequence shown here is derived from an EMBL/GenBank/DDBJ whole genome shotgun (WGS) entry which is preliminary data.</text>
</comment>
<accession>A0AAN7C2C2</accession>
<protein>
    <submittedName>
        <fullName evidence="7">Uncharacterized protein</fullName>
    </submittedName>
</protein>
<evidence type="ECO:0000256" key="3">
    <source>
        <dbReference type="ARBA" id="ARBA00022989"/>
    </source>
</evidence>
<gene>
    <name evidence="7" type="ORF">C8A03DRAFT_38158</name>
</gene>
<keyword evidence="3 6" id="KW-1133">Transmembrane helix</keyword>
<dbReference type="Proteomes" id="UP001303760">
    <property type="component" value="Unassembled WGS sequence"/>
</dbReference>
<evidence type="ECO:0000313" key="8">
    <source>
        <dbReference type="Proteomes" id="UP001303760"/>
    </source>
</evidence>